<feature type="active site" evidence="8">
    <location>
        <position position="253"/>
    </location>
</feature>
<proteinExistence type="inferred from homology"/>
<evidence type="ECO:0000313" key="11">
    <source>
        <dbReference type="Proteomes" id="UP000321196"/>
    </source>
</evidence>
<gene>
    <name evidence="8" type="primary">pepA</name>
    <name evidence="10" type="ORF">FVP60_00110</name>
</gene>
<dbReference type="InterPro" id="IPR023042">
    <property type="entry name" value="Peptidase_M17_leu_NH2_pept"/>
</dbReference>
<dbReference type="EC" id="3.4.11.1" evidence="8"/>
<evidence type="ECO:0000256" key="5">
    <source>
        <dbReference type="ARBA" id="ARBA00022670"/>
    </source>
</evidence>
<feature type="domain" description="Cytosol aminopeptidase" evidence="9">
    <location>
        <begin position="321"/>
        <end position="328"/>
    </location>
</feature>
<dbReference type="PROSITE" id="PS00631">
    <property type="entry name" value="CYTOSOL_AP"/>
    <property type="match status" value="1"/>
</dbReference>
<dbReference type="AlphaFoldDB" id="A0A5C8HQ49"/>
<feature type="binding site" evidence="8">
    <location>
        <position position="246"/>
    </location>
    <ligand>
        <name>Mn(2+)</name>
        <dbReference type="ChEBI" id="CHEBI:29035"/>
        <label>1</label>
    </ligand>
</feature>
<evidence type="ECO:0000313" key="10">
    <source>
        <dbReference type="EMBL" id="TXK05452.1"/>
    </source>
</evidence>
<dbReference type="PRINTS" id="PR00481">
    <property type="entry name" value="LAMNOPPTDASE"/>
</dbReference>
<comment type="catalytic activity">
    <reaction evidence="1 8">
        <text>Release of an N-terminal amino acid, Xaa-|-Yaa-, in which Xaa is preferably Leu, but may be other amino acids including Pro although not Arg or Lys, and Yaa may be Pro. Amino acid amides and methyl esters are also readily hydrolyzed, but rates on arylamides are exceedingly low.</text>
        <dbReference type="EC" id="3.4.11.1"/>
    </reaction>
</comment>
<evidence type="ECO:0000256" key="2">
    <source>
        <dbReference type="ARBA" id="ARBA00000967"/>
    </source>
</evidence>
<dbReference type="GO" id="GO:0006508">
    <property type="term" value="P:proteolysis"/>
    <property type="evidence" value="ECO:0007669"/>
    <property type="project" value="UniProtKB-KW"/>
</dbReference>
<evidence type="ECO:0000259" key="9">
    <source>
        <dbReference type="PROSITE" id="PS00631"/>
    </source>
</evidence>
<comment type="similarity">
    <text evidence="3 8">Belongs to the peptidase M17 family.</text>
</comment>
<dbReference type="Gene3D" id="3.40.630.10">
    <property type="entry name" value="Zn peptidases"/>
    <property type="match status" value="1"/>
</dbReference>
<dbReference type="OrthoDB" id="9809354at2"/>
<dbReference type="EMBL" id="VRSW01000001">
    <property type="protein sequence ID" value="TXK05452.1"/>
    <property type="molecule type" value="Genomic_DNA"/>
</dbReference>
<keyword evidence="8" id="KW-0479">Metal-binding</keyword>
<reference evidence="10 11" key="1">
    <citation type="submission" date="2019-08" db="EMBL/GenBank/DDBJ databases">
        <authorList>
            <person name="Dong K."/>
        </authorList>
    </citation>
    <scope>NUCLEOTIDE SEQUENCE [LARGE SCALE GENOMIC DNA]</scope>
    <source>
        <strain evidence="10 11">M4-8</strain>
    </source>
</reference>
<feature type="binding site" evidence="8">
    <location>
        <position position="246"/>
    </location>
    <ligand>
        <name>Mn(2+)</name>
        <dbReference type="ChEBI" id="CHEBI:29035"/>
        <label>2</label>
    </ligand>
</feature>
<dbReference type="SUPFAM" id="SSF52949">
    <property type="entry name" value="Macro domain-like"/>
    <property type="match status" value="1"/>
</dbReference>
<accession>A0A5C8HQ49</accession>
<dbReference type="RefSeq" id="WP_147824263.1">
    <property type="nucleotide sequence ID" value="NZ_BAAARG010000001.1"/>
</dbReference>
<dbReference type="Pfam" id="PF00883">
    <property type="entry name" value="Peptidase_M17"/>
    <property type="match status" value="1"/>
</dbReference>
<keyword evidence="4 8" id="KW-0031">Aminopeptidase</keyword>
<dbReference type="Gene3D" id="3.40.220.10">
    <property type="entry name" value="Leucine Aminopeptidase, subunit E, domain 1"/>
    <property type="match status" value="1"/>
</dbReference>
<comment type="function">
    <text evidence="7 8">Presumably involved in the processing and regular turnover of intracellular proteins. Catalyzes the removal of unsubstituted N-terminal amino acids from various peptides.</text>
</comment>
<name>A0A5C8HQ49_9MICO</name>
<keyword evidence="8" id="KW-0963">Cytoplasm</keyword>
<comment type="subcellular location">
    <subcellularLocation>
        <location evidence="8">Cytoplasm</location>
    </subcellularLocation>
</comment>
<dbReference type="HAMAP" id="MF_00181">
    <property type="entry name" value="Cytosol_peptidase_M17"/>
    <property type="match status" value="1"/>
</dbReference>
<dbReference type="Pfam" id="PF02789">
    <property type="entry name" value="Peptidase_M17_N"/>
    <property type="match status" value="1"/>
</dbReference>
<dbReference type="GO" id="GO:0005737">
    <property type="term" value="C:cytoplasm"/>
    <property type="evidence" value="ECO:0007669"/>
    <property type="project" value="UniProtKB-SubCell"/>
</dbReference>
<evidence type="ECO:0000256" key="8">
    <source>
        <dbReference type="HAMAP-Rule" id="MF_00181"/>
    </source>
</evidence>
<keyword evidence="8" id="KW-0464">Manganese</keyword>
<comment type="caution">
    <text evidence="10">The sequence shown here is derived from an EMBL/GenBank/DDBJ whole genome shotgun (WGS) entry which is preliminary data.</text>
</comment>
<dbReference type="Proteomes" id="UP000321196">
    <property type="component" value="Unassembled WGS sequence"/>
</dbReference>
<feature type="binding site" evidence="8">
    <location>
        <position position="325"/>
    </location>
    <ligand>
        <name>Mn(2+)</name>
        <dbReference type="ChEBI" id="CHEBI:29035"/>
        <label>2</label>
    </ligand>
</feature>
<comment type="cofactor">
    <cofactor evidence="8">
        <name>Mn(2+)</name>
        <dbReference type="ChEBI" id="CHEBI:29035"/>
    </cofactor>
    <text evidence="8">Binds 2 manganese ions per subunit.</text>
</comment>
<keyword evidence="6 8" id="KW-0378">Hydrolase</keyword>
<evidence type="ECO:0000256" key="3">
    <source>
        <dbReference type="ARBA" id="ARBA00009528"/>
    </source>
</evidence>
<feature type="binding site" evidence="8">
    <location>
        <position position="264"/>
    </location>
    <ligand>
        <name>Mn(2+)</name>
        <dbReference type="ChEBI" id="CHEBI:29035"/>
        <label>2</label>
    </ligand>
</feature>
<feature type="binding site" evidence="8">
    <location>
        <position position="325"/>
    </location>
    <ligand>
        <name>Mn(2+)</name>
        <dbReference type="ChEBI" id="CHEBI:29035"/>
        <label>1</label>
    </ligand>
</feature>
<keyword evidence="11" id="KW-1185">Reference proteome</keyword>
<dbReference type="PANTHER" id="PTHR11963">
    <property type="entry name" value="LEUCINE AMINOPEPTIDASE-RELATED"/>
    <property type="match status" value="1"/>
</dbReference>
<dbReference type="InterPro" id="IPR011356">
    <property type="entry name" value="Leucine_aapep/pepB"/>
</dbReference>
<dbReference type="NCBIfam" id="NF002073">
    <property type="entry name" value="PRK00913.1-2"/>
    <property type="match status" value="1"/>
</dbReference>
<dbReference type="GO" id="GO:0030145">
    <property type="term" value="F:manganese ion binding"/>
    <property type="evidence" value="ECO:0007669"/>
    <property type="project" value="UniProtKB-UniRule"/>
</dbReference>
<dbReference type="SUPFAM" id="SSF53187">
    <property type="entry name" value="Zn-dependent exopeptidases"/>
    <property type="match status" value="1"/>
</dbReference>
<evidence type="ECO:0000256" key="4">
    <source>
        <dbReference type="ARBA" id="ARBA00022438"/>
    </source>
</evidence>
<dbReference type="PANTHER" id="PTHR11963:SF23">
    <property type="entry name" value="CYTOSOL AMINOPEPTIDASE"/>
    <property type="match status" value="1"/>
</dbReference>
<comment type="catalytic activity">
    <reaction evidence="2 8">
        <text>Release of an N-terminal amino acid, preferentially leucine, but not glutamic or aspartic acids.</text>
        <dbReference type="EC" id="3.4.11.10"/>
    </reaction>
</comment>
<dbReference type="GO" id="GO:0070006">
    <property type="term" value="F:metalloaminopeptidase activity"/>
    <property type="evidence" value="ECO:0007669"/>
    <property type="project" value="InterPro"/>
</dbReference>
<keyword evidence="5 8" id="KW-0645">Protease</keyword>
<evidence type="ECO:0000256" key="6">
    <source>
        <dbReference type="ARBA" id="ARBA00022801"/>
    </source>
</evidence>
<evidence type="ECO:0000256" key="1">
    <source>
        <dbReference type="ARBA" id="ARBA00000135"/>
    </source>
</evidence>
<dbReference type="InterPro" id="IPR000819">
    <property type="entry name" value="Peptidase_M17_C"/>
</dbReference>
<evidence type="ECO:0000256" key="7">
    <source>
        <dbReference type="ARBA" id="ARBA00049972"/>
    </source>
</evidence>
<dbReference type="CDD" id="cd00433">
    <property type="entry name" value="Peptidase_M17"/>
    <property type="match status" value="1"/>
</dbReference>
<feature type="active site" evidence="8">
    <location>
        <position position="327"/>
    </location>
</feature>
<sequence length="483" mass="49793">MSVADLVASSESPLSSDVDLLVVVVGTFSEAEALSAWPGLEASLVATGFKGKAGTTMRVSLPEVTDKPILVAAAGKDVDADAVRTIVGQVVRTTTGFNTIGLVLTGETANYPEEAAEGAALGSYTFNSYKTGSPAERATSVVLFGEADAARAAVIGDAVALVKDLVTMPAQDMGPSELAEAAVEAVAGLPVTVTVYDENVLLEKGFGGILGVAQGSDRAPRLVHLDYNPAGAERHIALVGKGITFDTGGLSLKPAAAMVGMKDDMAGAATVLSVVQAAARLGGPNRVTAWMCITDNMPSGRAIRPGDVLTHFDGTTVEVLNTDAEGRLVLADGIAAASEEHPDVIIDVATLTGAILVALGMRHTGVFGDEEIVAEYLESAALEDELAWHMPLPEHMESELDSPIADMQNAKIGDSAGGASFAGLFLRRFVGKTSDADDAPRIPWAHLDIAGSAWHKGSPYGYTDKGATGASVRSLINLVTRNA</sequence>
<feature type="binding site" evidence="8">
    <location>
        <position position="323"/>
    </location>
    <ligand>
        <name>Mn(2+)</name>
        <dbReference type="ChEBI" id="CHEBI:29035"/>
        <label>1</label>
    </ligand>
</feature>
<dbReference type="EC" id="3.4.11.10" evidence="8"/>
<dbReference type="InterPro" id="IPR008283">
    <property type="entry name" value="Peptidase_M17_N"/>
</dbReference>
<organism evidence="10 11">
    <name type="scientific">Microbacterium mitrae</name>
    <dbReference type="NCBI Taxonomy" id="664640"/>
    <lineage>
        <taxon>Bacteria</taxon>
        <taxon>Bacillati</taxon>
        <taxon>Actinomycetota</taxon>
        <taxon>Actinomycetes</taxon>
        <taxon>Micrococcales</taxon>
        <taxon>Microbacteriaceae</taxon>
        <taxon>Microbacterium</taxon>
    </lineage>
</organism>
<protein>
    <recommendedName>
        <fullName evidence="8">Probable cytosol aminopeptidase</fullName>
        <ecNumber evidence="8">3.4.11.1</ecNumber>
    </recommendedName>
    <alternativeName>
        <fullName evidence="8">Leucine aminopeptidase</fullName>
        <shortName evidence="8">LAP</shortName>
        <ecNumber evidence="8">3.4.11.10</ecNumber>
    </alternativeName>
    <alternativeName>
        <fullName evidence="8">Leucyl aminopeptidase</fullName>
    </alternativeName>
</protein>
<dbReference type="InterPro" id="IPR043472">
    <property type="entry name" value="Macro_dom-like"/>
</dbReference>
<feature type="binding site" evidence="8">
    <location>
        <position position="241"/>
    </location>
    <ligand>
        <name>Mn(2+)</name>
        <dbReference type="ChEBI" id="CHEBI:29035"/>
        <label>2</label>
    </ligand>
</feature>